<evidence type="ECO:0000256" key="2">
    <source>
        <dbReference type="ARBA" id="ARBA00022448"/>
    </source>
</evidence>
<keyword evidence="2" id="KW-0813">Transport</keyword>
<dbReference type="HOGENOM" id="CLU_965761_0_0_5"/>
<dbReference type="PANTHER" id="PTHR43652:SF2">
    <property type="entry name" value="BASIC AMINO ACID ANTIPORTER YFCC-RELATED"/>
    <property type="match status" value="1"/>
</dbReference>
<evidence type="ECO:0000259" key="8">
    <source>
        <dbReference type="Pfam" id="PF03600"/>
    </source>
</evidence>
<feature type="domain" description="Citrate transporter-like" evidence="8">
    <location>
        <begin position="16"/>
        <end position="193"/>
    </location>
</feature>
<dbReference type="AlphaFoldDB" id="A3V4L4"/>
<keyword evidence="3 7" id="KW-0812">Transmembrane</keyword>
<evidence type="ECO:0000256" key="4">
    <source>
        <dbReference type="ARBA" id="ARBA00022737"/>
    </source>
</evidence>
<feature type="transmembrane region" description="Helical" evidence="7">
    <location>
        <begin position="92"/>
        <end position="116"/>
    </location>
</feature>
<proteinExistence type="predicted"/>
<dbReference type="InterPro" id="IPR051679">
    <property type="entry name" value="DASS-Related_Transporters"/>
</dbReference>
<evidence type="ECO:0000313" key="10">
    <source>
        <dbReference type="Proteomes" id="UP000004507"/>
    </source>
</evidence>
<evidence type="ECO:0000256" key="5">
    <source>
        <dbReference type="ARBA" id="ARBA00022989"/>
    </source>
</evidence>
<comment type="caution">
    <text evidence="9">The sequence shown here is derived from an EMBL/GenBank/DDBJ whole genome shotgun (WGS) entry which is preliminary data.</text>
</comment>
<dbReference type="eggNOG" id="COG0471">
    <property type="taxonomic scope" value="Bacteria"/>
</dbReference>
<dbReference type="PANTHER" id="PTHR43652">
    <property type="entry name" value="BASIC AMINO ACID ANTIPORTER YFCC-RELATED"/>
    <property type="match status" value="1"/>
</dbReference>
<feature type="transmembrane region" description="Helical" evidence="7">
    <location>
        <begin position="136"/>
        <end position="160"/>
    </location>
</feature>
<feature type="transmembrane region" description="Helical" evidence="7">
    <location>
        <begin position="29"/>
        <end position="50"/>
    </location>
</feature>
<dbReference type="Pfam" id="PF03600">
    <property type="entry name" value="CitMHS"/>
    <property type="match status" value="1"/>
</dbReference>
<evidence type="ECO:0000256" key="1">
    <source>
        <dbReference type="ARBA" id="ARBA00004141"/>
    </source>
</evidence>
<dbReference type="InterPro" id="IPR004680">
    <property type="entry name" value="Cit_transptr-like_dom"/>
</dbReference>
<keyword evidence="10" id="KW-1185">Reference proteome</keyword>
<keyword evidence="6 7" id="KW-0472">Membrane</keyword>
<keyword evidence="5 7" id="KW-1133">Transmembrane helix</keyword>
<evidence type="ECO:0000256" key="6">
    <source>
        <dbReference type="ARBA" id="ARBA00023136"/>
    </source>
</evidence>
<dbReference type="STRING" id="314232.SKA53_13581"/>
<dbReference type="EMBL" id="AAMS01000004">
    <property type="protein sequence ID" value="EAQ06582.1"/>
    <property type="molecule type" value="Genomic_DNA"/>
</dbReference>
<evidence type="ECO:0000256" key="7">
    <source>
        <dbReference type="SAM" id="Phobius"/>
    </source>
</evidence>
<comment type="subcellular location">
    <subcellularLocation>
        <location evidence="1">Membrane</location>
        <topology evidence="1">Multi-pass membrane protein</topology>
    </subcellularLocation>
</comment>
<evidence type="ECO:0000313" key="9">
    <source>
        <dbReference type="EMBL" id="EAQ06582.1"/>
    </source>
</evidence>
<organism evidence="9 10">
    <name type="scientific">Yoonia vestfoldensis SKA53</name>
    <dbReference type="NCBI Taxonomy" id="314232"/>
    <lineage>
        <taxon>Bacteria</taxon>
        <taxon>Pseudomonadati</taxon>
        <taxon>Pseudomonadota</taxon>
        <taxon>Alphaproteobacteria</taxon>
        <taxon>Rhodobacterales</taxon>
        <taxon>Paracoccaceae</taxon>
        <taxon>Yoonia</taxon>
    </lineage>
</organism>
<sequence>MDTPQLLIIAILVATMALFLWGKFRHDVVALASLMACVIAGLVPADAAFAGFAHPAVITVACVLILSQGLQTTGAVDWLARTILPRAAGRTASLAALMGLGALLSGFMNNVGAMALLMPVAVQVSGRLDMTPGQVLMPLAFATILGGMTTLIGTPPNLIVSGFRAQAGLGQFAMFDFAPVGVAVALCGVIFIICDDPWRHDHADRHAAQPDRVGFPRAGGAGPVCHVRLCARGCGCRPVRCDLHHRDRLAAGATAQGGGRRRFCDRCLYDRGPRTRRQQGGRPDPARL</sequence>
<dbReference type="Proteomes" id="UP000004507">
    <property type="component" value="Unassembled WGS sequence"/>
</dbReference>
<dbReference type="GO" id="GO:0055085">
    <property type="term" value="P:transmembrane transport"/>
    <property type="evidence" value="ECO:0007669"/>
    <property type="project" value="InterPro"/>
</dbReference>
<name>A3V4L4_9RHOB</name>
<evidence type="ECO:0000256" key="3">
    <source>
        <dbReference type="ARBA" id="ARBA00022692"/>
    </source>
</evidence>
<feature type="transmembrane region" description="Helical" evidence="7">
    <location>
        <begin position="172"/>
        <end position="193"/>
    </location>
</feature>
<protein>
    <recommendedName>
        <fullName evidence="8">Citrate transporter-like domain-containing protein</fullName>
    </recommendedName>
</protein>
<gene>
    <name evidence="9" type="ORF">SKA53_13581</name>
</gene>
<reference evidence="9 10" key="1">
    <citation type="submission" date="2006-01" db="EMBL/GenBank/DDBJ databases">
        <authorList>
            <person name="Hagstrom A."/>
            <person name="Ferriera S."/>
            <person name="Johnson J."/>
            <person name="Kravitz S."/>
            <person name="Halpern A."/>
            <person name="Remington K."/>
            <person name="Beeson K."/>
            <person name="Tran B."/>
            <person name="Rogers Y.-H."/>
            <person name="Friedman R."/>
            <person name="Venter J.C."/>
        </authorList>
    </citation>
    <scope>NUCLEOTIDE SEQUENCE [LARGE SCALE GENOMIC DNA]</scope>
    <source>
        <strain evidence="9 10">SKA53</strain>
    </source>
</reference>
<keyword evidence="4" id="KW-0677">Repeat</keyword>
<accession>A3V4L4</accession>
<feature type="transmembrane region" description="Helical" evidence="7">
    <location>
        <begin position="6"/>
        <end position="22"/>
    </location>
</feature>
<dbReference type="GO" id="GO:0005886">
    <property type="term" value="C:plasma membrane"/>
    <property type="evidence" value="ECO:0007669"/>
    <property type="project" value="TreeGrafter"/>
</dbReference>